<proteinExistence type="predicted"/>
<reference evidence="2 3" key="1">
    <citation type="journal article" date="2012" name="Nature">
        <title>Repeated polyploidization of Gossypium genomes and the evolution of spinnable cotton fibres.</title>
        <authorList>
            <person name="Paterson A.H."/>
            <person name="Wendel J.F."/>
            <person name="Gundlach H."/>
            <person name="Guo H."/>
            <person name="Jenkins J."/>
            <person name="Jin D."/>
            <person name="Llewellyn D."/>
            <person name="Showmaker K.C."/>
            <person name="Shu S."/>
            <person name="Udall J."/>
            <person name="Yoo M.J."/>
            <person name="Byers R."/>
            <person name="Chen W."/>
            <person name="Doron-Faigenboim A."/>
            <person name="Duke M.V."/>
            <person name="Gong L."/>
            <person name="Grimwood J."/>
            <person name="Grover C."/>
            <person name="Grupp K."/>
            <person name="Hu G."/>
            <person name="Lee T.H."/>
            <person name="Li J."/>
            <person name="Lin L."/>
            <person name="Liu T."/>
            <person name="Marler B.S."/>
            <person name="Page J.T."/>
            <person name="Roberts A.W."/>
            <person name="Romanel E."/>
            <person name="Sanders W.S."/>
            <person name="Szadkowski E."/>
            <person name="Tan X."/>
            <person name="Tang H."/>
            <person name="Xu C."/>
            <person name="Wang J."/>
            <person name="Wang Z."/>
            <person name="Zhang D."/>
            <person name="Zhang L."/>
            <person name="Ashrafi H."/>
            <person name="Bedon F."/>
            <person name="Bowers J.E."/>
            <person name="Brubaker C.L."/>
            <person name="Chee P.W."/>
            <person name="Das S."/>
            <person name="Gingle A.R."/>
            <person name="Haigler C.H."/>
            <person name="Harker D."/>
            <person name="Hoffmann L.V."/>
            <person name="Hovav R."/>
            <person name="Jones D.C."/>
            <person name="Lemke C."/>
            <person name="Mansoor S."/>
            <person name="ur Rahman M."/>
            <person name="Rainville L.N."/>
            <person name="Rambani A."/>
            <person name="Reddy U.K."/>
            <person name="Rong J.K."/>
            <person name="Saranga Y."/>
            <person name="Scheffler B.E."/>
            <person name="Scheffler J.A."/>
            <person name="Stelly D.M."/>
            <person name="Triplett B.A."/>
            <person name="Van Deynze A."/>
            <person name="Vaslin M.F."/>
            <person name="Waghmare V.N."/>
            <person name="Walford S.A."/>
            <person name="Wright R.J."/>
            <person name="Zaki E.A."/>
            <person name="Zhang T."/>
            <person name="Dennis E.S."/>
            <person name="Mayer K.F."/>
            <person name="Peterson D.G."/>
            <person name="Rokhsar D.S."/>
            <person name="Wang X."/>
            <person name="Schmutz J."/>
        </authorList>
    </citation>
    <scope>NUCLEOTIDE SEQUENCE [LARGE SCALE GENOMIC DNA]</scope>
</reference>
<dbReference type="AlphaFoldDB" id="A0A0D2QC11"/>
<sequence>MQREFNFAPLDVIDSHQHDCPSDFFLSIFPSFLLYFLILQLLPSNFFHLSNSLPTLPSKALILLIIFSKTRVWLSLC</sequence>
<feature type="transmembrane region" description="Helical" evidence="1">
    <location>
        <begin position="24"/>
        <end position="42"/>
    </location>
</feature>
<evidence type="ECO:0000256" key="1">
    <source>
        <dbReference type="SAM" id="Phobius"/>
    </source>
</evidence>
<accession>A0A0D2QC11</accession>
<keyword evidence="1" id="KW-0812">Transmembrane</keyword>
<protein>
    <submittedName>
        <fullName evidence="2">Uncharacterized protein</fullName>
    </submittedName>
</protein>
<dbReference type="EMBL" id="CM001741">
    <property type="protein sequence ID" value="KJB14441.1"/>
    <property type="molecule type" value="Genomic_DNA"/>
</dbReference>
<organism evidence="2 3">
    <name type="scientific">Gossypium raimondii</name>
    <name type="common">Peruvian cotton</name>
    <name type="synonym">Gossypium klotzschianum subsp. raimondii</name>
    <dbReference type="NCBI Taxonomy" id="29730"/>
    <lineage>
        <taxon>Eukaryota</taxon>
        <taxon>Viridiplantae</taxon>
        <taxon>Streptophyta</taxon>
        <taxon>Embryophyta</taxon>
        <taxon>Tracheophyta</taxon>
        <taxon>Spermatophyta</taxon>
        <taxon>Magnoliopsida</taxon>
        <taxon>eudicotyledons</taxon>
        <taxon>Gunneridae</taxon>
        <taxon>Pentapetalae</taxon>
        <taxon>rosids</taxon>
        <taxon>malvids</taxon>
        <taxon>Malvales</taxon>
        <taxon>Malvaceae</taxon>
        <taxon>Malvoideae</taxon>
        <taxon>Gossypium</taxon>
    </lineage>
</organism>
<keyword evidence="1" id="KW-1133">Transmembrane helix</keyword>
<name>A0A0D2QC11_GOSRA</name>
<keyword evidence="1" id="KW-0472">Membrane</keyword>
<dbReference type="Proteomes" id="UP000032304">
    <property type="component" value="Chromosome 2"/>
</dbReference>
<keyword evidence="3" id="KW-1185">Reference proteome</keyword>
<gene>
    <name evidence="2" type="ORF">B456_002G221200</name>
</gene>
<evidence type="ECO:0000313" key="3">
    <source>
        <dbReference type="Proteomes" id="UP000032304"/>
    </source>
</evidence>
<evidence type="ECO:0000313" key="2">
    <source>
        <dbReference type="EMBL" id="KJB14441.1"/>
    </source>
</evidence>
<dbReference type="Gramene" id="KJB14441">
    <property type="protein sequence ID" value="KJB14441"/>
    <property type="gene ID" value="B456_002G221200"/>
</dbReference>